<comment type="caution">
    <text evidence="2">The sequence shown here is derived from an EMBL/GenBank/DDBJ whole genome shotgun (WGS) entry which is preliminary data.</text>
</comment>
<name>A0A4R1L654_9BACT</name>
<organism evidence="2 3">
    <name type="scientific">Acidipila rosea</name>
    <dbReference type="NCBI Taxonomy" id="768535"/>
    <lineage>
        <taxon>Bacteria</taxon>
        <taxon>Pseudomonadati</taxon>
        <taxon>Acidobacteriota</taxon>
        <taxon>Terriglobia</taxon>
        <taxon>Terriglobales</taxon>
        <taxon>Acidobacteriaceae</taxon>
        <taxon>Acidipila</taxon>
    </lineage>
</organism>
<protein>
    <submittedName>
        <fullName evidence="2">Multidrug resistance protein MdtO</fullName>
    </submittedName>
</protein>
<evidence type="ECO:0000256" key="1">
    <source>
        <dbReference type="SAM" id="Phobius"/>
    </source>
</evidence>
<keyword evidence="1" id="KW-0472">Membrane</keyword>
<feature type="transmembrane region" description="Helical" evidence="1">
    <location>
        <begin position="414"/>
        <end position="436"/>
    </location>
</feature>
<feature type="transmembrane region" description="Helical" evidence="1">
    <location>
        <begin position="109"/>
        <end position="127"/>
    </location>
</feature>
<feature type="transmembrane region" description="Helical" evidence="1">
    <location>
        <begin position="134"/>
        <end position="150"/>
    </location>
</feature>
<feature type="transmembrane region" description="Helical" evidence="1">
    <location>
        <begin position="80"/>
        <end position="103"/>
    </location>
</feature>
<proteinExistence type="predicted"/>
<sequence>MATLSQSAPAMRSEQPGWFWKLLESELAPYPGRAGVVTRMVLSAVIVAVLIMTFRIPAAALSAYYTLLIPRDNPQAALRASIITIVACALGTAEVLMGAMLFLDSPFTHFLFVIGSLFIAFFVIHVVRIYSGANAFGFVVTIGIATWDRLLTPNRNVEATLFTFWAIAIGCAVTVAIEYLFHSMRGGDYVFQGITERLRVVATTLQCLVEEQQADRRTERKLAQYAMIGTGQLRQMLASGNYPRIFSTQLGAVISLSGRLIDLTVAVKESRFRPGGEDLERVRRLIAQIDAMRARFARQETPELLELTEHGAPSPTLPLLPELERVISLISQAFAGIQNPSTPLPAPGAGRNRIFEADAFSNPEHMKFALRGVLAAAFCYIAYTGVGWPGLSVALPTCVLTAFSNVGTSRQRQVLRISGALIGGCIFGFGSQIFLLPHMDSVVQFAVLFAVVTWAAAWVATSSPRLSYAGFQIALAYDLVNLGSFTVNTSLVVARDRVIGNLLGLIAMWLIFDQLWSTPAGEEMMKLFIKNMRLIAHFPRRAAGYDPEASHALRDEISSNFNAVRSLSDAVLFEFGESRTRDLVNRRRVRTWQPELRSLFILKVALNQQRMRTPNLALPPQLEHVEQEAGIILEHLASYLETPPQAALPVLEEVSPVLLAEEAVTQAAPHAPSVASISHSLMVVTQFFYEDVRAEIAPPGPALRADNATAG</sequence>
<gene>
    <name evidence="2" type="ORF">C7378_1238</name>
</gene>
<dbReference type="EMBL" id="SMGK01000002">
    <property type="protein sequence ID" value="TCK73625.1"/>
    <property type="molecule type" value="Genomic_DNA"/>
</dbReference>
<feature type="transmembrane region" description="Helical" evidence="1">
    <location>
        <begin position="162"/>
        <end position="181"/>
    </location>
</feature>
<dbReference type="OrthoDB" id="105720at2"/>
<keyword evidence="1" id="KW-1133">Transmembrane helix</keyword>
<dbReference type="AlphaFoldDB" id="A0A4R1L654"/>
<feature type="transmembrane region" description="Helical" evidence="1">
    <location>
        <begin position="40"/>
        <end position="68"/>
    </location>
</feature>
<dbReference type="Proteomes" id="UP000295210">
    <property type="component" value="Unassembled WGS sequence"/>
</dbReference>
<keyword evidence="1" id="KW-0812">Transmembrane</keyword>
<evidence type="ECO:0000313" key="3">
    <source>
        <dbReference type="Proteomes" id="UP000295210"/>
    </source>
</evidence>
<feature type="transmembrane region" description="Helical" evidence="1">
    <location>
        <begin position="368"/>
        <end position="385"/>
    </location>
</feature>
<evidence type="ECO:0000313" key="2">
    <source>
        <dbReference type="EMBL" id="TCK73625.1"/>
    </source>
</evidence>
<feature type="transmembrane region" description="Helical" evidence="1">
    <location>
        <begin position="442"/>
        <end position="461"/>
    </location>
</feature>
<accession>A0A4R1L654</accession>
<dbReference type="RefSeq" id="WP_131993428.1">
    <property type="nucleotide sequence ID" value="NZ_SMGK01000002.1"/>
</dbReference>
<keyword evidence="3" id="KW-1185">Reference proteome</keyword>
<reference evidence="2 3" key="1">
    <citation type="submission" date="2019-03" db="EMBL/GenBank/DDBJ databases">
        <title>Genomic Encyclopedia of Type Strains, Phase IV (KMG-IV): sequencing the most valuable type-strain genomes for metagenomic binning, comparative biology and taxonomic classification.</title>
        <authorList>
            <person name="Goeker M."/>
        </authorList>
    </citation>
    <scope>NUCLEOTIDE SEQUENCE [LARGE SCALE GENOMIC DNA]</scope>
    <source>
        <strain evidence="2 3">DSM 103428</strain>
    </source>
</reference>
<feature type="transmembrane region" description="Helical" evidence="1">
    <location>
        <begin position="498"/>
        <end position="516"/>
    </location>
</feature>
<feature type="transmembrane region" description="Helical" evidence="1">
    <location>
        <begin position="473"/>
        <end position="492"/>
    </location>
</feature>